<gene>
    <name evidence="2" type="ORF">HNP65_001533</name>
</gene>
<dbReference type="Proteomes" id="UP000555828">
    <property type="component" value="Unassembled WGS sequence"/>
</dbReference>
<protein>
    <submittedName>
        <fullName evidence="2">F0F1-type ATP synthase assembly protein I</fullName>
    </submittedName>
</protein>
<dbReference type="AlphaFoldDB" id="A0A841GU89"/>
<feature type="transmembrane region" description="Helical" evidence="1">
    <location>
        <begin position="28"/>
        <end position="48"/>
    </location>
</feature>
<evidence type="ECO:0000313" key="2">
    <source>
        <dbReference type="EMBL" id="MBB6063070.1"/>
    </source>
</evidence>
<dbReference type="EMBL" id="JACHEX010000004">
    <property type="protein sequence ID" value="MBB6063070.1"/>
    <property type="molecule type" value="Genomic_DNA"/>
</dbReference>
<sequence>MKRGEIVGATTLLGLGIGFFTDSPLKFIGSLLIGTGVGLLIDYITSVFSERKKQSSS</sequence>
<evidence type="ECO:0000313" key="3">
    <source>
        <dbReference type="Proteomes" id="UP000555828"/>
    </source>
</evidence>
<comment type="caution">
    <text evidence="2">The sequence shown here is derived from an EMBL/GenBank/DDBJ whole genome shotgun (WGS) entry which is preliminary data.</text>
</comment>
<keyword evidence="3" id="KW-1185">Reference proteome</keyword>
<organism evidence="2 3">
    <name type="scientific">Thermosipho japonicus</name>
    <dbReference type="NCBI Taxonomy" id="90323"/>
    <lineage>
        <taxon>Bacteria</taxon>
        <taxon>Thermotogati</taxon>
        <taxon>Thermotogota</taxon>
        <taxon>Thermotogae</taxon>
        <taxon>Thermotogales</taxon>
        <taxon>Fervidobacteriaceae</taxon>
        <taxon>Thermosipho</taxon>
    </lineage>
</organism>
<keyword evidence="1" id="KW-0472">Membrane</keyword>
<evidence type="ECO:0000256" key="1">
    <source>
        <dbReference type="SAM" id="Phobius"/>
    </source>
</evidence>
<name>A0A841GU89_9BACT</name>
<reference evidence="2 3" key="1">
    <citation type="submission" date="2020-08" db="EMBL/GenBank/DDBJ databases">
        <title>Genomic Encyclopedia of Type Strains, Phase IV (KMG-IV): sequencing the most valuable type-strain genomes for metagenomic binning, comparative biology and taxonomic classification.</title>
        <authorList>
            <person name="Goeker M."/>
        </authorList>
    </citation>
    <scope>NUCLEOTIDE SEQUENCE [LARGE SCALE GENOMIC DNA]</scope>
    <source>
        <strain evidence="2 3">DSM 13481</strain>
    </source>
</reference>
<dbReference type="RefSeq" id="WP_184619670.1">
    <property type="nucleotide sequence ID" value="NZ_JACHEX010000004.1"/>
</dbReference>
<keyword evidence="1" id="KW-0812">Transmembrane</keyword>
<accession>A0A841GU89</accession>
<proteinExistence type="predicted"/>
<keyword evidence="1" id="KW-1133">Transmembrane helix</keyword>